<feature type="chain" id="PRO_5011332871" evidence="9">
    <location>
        <begin position="20"/>
        <end position="476"/>
    </location>
</feature>
<dbReference type="RefSeq" id="WP_094011430.1">
    <property type="nucleotide sequence ID" value="NZ_FOEQ01000005.1"/>
</dbReference>
<evidence type="ECO:0000256" key="3">
    <source>
        <dbReference type="ARBA" id="ARBA00022452"/>
    </source>
</evidence>
<dbReference type="PROSITE" id="PS51257">
    <property type="entry name" value="PROKAR_LIPOPROTEIN"/>
    <property type="match status" value="1"/>
</dbReference>
<keyword evidence="8 9" id="KW-0449">Lipoprotein</keyword>
<comment type="subcellular location">
    <subcellularLocation>
        <location evidence="1 9">Cell outer membrane</location>
        <topology evidence="1 9">Lipid-anchor</topology>
    </subcellularLocation>
</comment>
<keyword evidence="3 9" id="KW-1134">Transmembrane beta strand</keyword>
<evidence type="ECO:0000256" key="7">
    <source>
        <dbReference type="ARBA" id="ARBA00023237"/>
    </source>
</evidence>
<accession>A0A1H9LJ47</accession>
<sequence length="476" mass="52275">MPRITLPLLALVLSGCSLAPDYQRPPSPSAEQYPSGPAYRGGPSTTALPRDWQGVFRDPVLRQLLDTALANNRDLRVALLNTEAYRAQYRIQRAELLPKIAANAQGTRQYLPRRRTGGEGVISTQQSATVGISAYELDLFGRLRSLSDQALLTYLATDEARRGAELSLISSVAGAYLTWRADQELLALSRQTLQADEKSLRLTQRQRRTGTLSALDQIQATTRVDSTRAAVARYTRLAAQDLNQLQRLVGAQVDEHLPPLPLADEQIARVPAGLPADLLQRRPDIRQAEYQLQAANANIGAARAAFFPSISLTANAGSSSRELADLFDAGTGSWLFQPQVNLPLFNAGSLRASLDYAKLQKDMQVARYEKSIQTAFQEVADGLAARTTYQQQLQAQRDLVEASQRYHDLAENRYRTGIDSSLTFLDAQRSLFSAQQGLISDRLAQLLAEVNLFTALGGGWDEAPGLAYQRSAVLPK</sequence>
<evidence type="ECO:0000256" key="6">
    <source>
        <dbReference type="ARBA" id="ARBA00023139"/>
    </source>
</evidence>
<dbReference type="InterPro" id="IPR010131">
    <property type="entry name" value="MdtP/NodT-like"/>
</dbReference>
<keyword evidence="7" id="KW-0998">Cell outer membrane</keyword>
<dbReference type="EMBL" id="FOEQ01000005">
    <property type="protein sequence ID" value="SER10923.1"/>
    <property type="molecule type" value="Genomic_DNA"/>
</dbReference>
<evidence type="ECO:0000313" key="12">
    <source>
        <dbReference type="Proteomes" id="UP000199221"/>
    </source>
</evidence>
<name>A0A1H9LJ47_9PSED</name>
<protein>
    <submittedName>
        <fullName evidence="11">Outer membrane protein, multidrug efflux system</fullName>
    </submittedName>
</protein>
<dbReference type="GO" id="GO:0009279">
    <property type="term" value="C:cell outer membrane"/>
    <property type="evidence" value="ECO:0007669"/>
    <property type="project" value="UniProtKB-SubCell"/>
</dbReference>
<dbReference type="SUPFAM" id="SSF56954">
    <property type="entry name" value="Outer membrane efflux proteins (OEP)"/>
    <property type="match status" value="1"/>
</dbReference>
<evidence type="ECO:0000256" key="8">
    <source>
        <dbReference type="ARBA" id="ARBA00023288"/>
    </source>
</evidence>
<comment type="similarity">
    <text evidence="2 9">Belongs to the outer membrane factor (OMF) (TC 1.B.17) family.</text>
</comment>
<dbReference type="GO" id="GO:0015562">
    <property type="term" value="F:efflux transmembrane transporter activity"/>
    <property type="evidence" value="ECO:0007669"/>
    <property type="project" value="InterPro"/>
</dbReference>
<reference evidence="11 12" key="1">
    <citation type="submission" date="2016-10" db="EMBL/GenBank/DDBJ databases">
        <authorList>
            <person name="de Groot N.N."/>
        </authorList>
    </citation>
    <scope>NUCLEOTIDE SEQUENCE [LARGE SCALE GENOMIC DNA]</scope>
    <source>
        <strain evidence="11 12">LMG 27941</strain>
    </source>
</reference>
<proteinExistence type="inferred from homology"/>
<keyword evidence="9" id="KW-0732">Signal</keyword>
<dbReference type="Proteomes" id="UP000199221">
    <property type="component" value="Unassembled WGS sequence"/>
</dbReference>
<feature type="signal peptide" evidence="9">
    <location>
        <begin position="1"/>
        <end position="19"/>
    </location>
</feature>
<dbReference type="PANTHER" id="PTHR30203:SF32">
    <property type="entry name" value="CATION EFFLUX SYSTEM PROTEIN CUSC"/>
    <property type="match status" value="1"/>
</dbReference>
<evidence type="ECO:0000256" key="9">
    <source>
        <dbReference type="RuleBase" id="RU362097"/>
    </source>
</evidence>
<dbReference type="Pfam" id="PF02321">
    <property type="entry name" value="OEP"/>
    <property type="match status" value="2"/>
</dbReference>
<organism evidence="11 12">
    <name type="scientific">Pseudomonas soli</name>
    <dbReference type="NCBI Taxonomy" id="1306993"/>
    <lineage>
        <taxon>Bacteria</taxon>
        <taxon>Pseudomonadati</taxon>
        <taxon>Pseudomonadota</taxon>
        <taxon>Gammaproteobacteria</taxon>
        <taxon>Pseudomonadales</taxon>
        <taxon>Pseudomonadaceae</taxon>
        <taxon>Pseudomonas</taxon>
    </lineage>
</organism>
<evidence type="ECO:0000256" key="1">
    <source>
        <dbReference type="ARBA" id="ARBA00004459"/>
    </source>
</evidence>
<dbReference type="Gene3D" id="2.20.200.10">
    <property type="entry name" value="Outer membrane efflux proteins (OEP)"/>
    <property type="match status" value="1"/>
</dbReference>
<dbReference type="AlphaFoldDB" id="A0A1H9LJ47"/>
<dbReference type="Gene3D" id="1.20.1600.10">
    <property type="entry name" value="Outer membrane efflux proteins (OEP)"/>
    <property type="match status" value="1"/>
</dbReference>
<dbReference type="PANTHER" id="PTHR30203">
    <property type="entry name" value="OUTER MEMBRANE CATION EFFLUX PROTEIN"/>
    <property type="match status" value="1"/>
</dbReference>
<evidence type="ECO:0000256" key="10">
    <source>
        <dbReference type="SAM" id="MobiDB-lite"/>
    </source>
</evidence>
<evidence type="ECO:0000313" key="11">
    <source>
        <dbReference type="EMBL" id="SER10923.1"/>
    </source>
</evidence>
<evidence type="ECO:0000256" key="5">
    <source>
        <dbReference type="ARBA" id="ARBA00023136"/>
    </source>
</evidence>
<dbReference type="InterPro" id="IPR003423">
    <property type="entry name" value="OMP_efflux"/>
</dbReference>
<evidence type="ECO:0000256" key="4">
    <source>
        <dbReference type="ARBA" id="ARBA00022692"/>
    </source>
</evidence>
<keyword evidence="4 9" id="KW-0812">Transmembrane</keyword>
<gene>
    <name evidence="11" type="ORF">SAMN05216230_105326</name>
</gene>
<keyword evidence="5 9" id="KW-0472">Membrane</keyword>
<feature type="region of interest" description="Disordered" evidence="10">
    <location>
        <begin position="22"/>
        <end position="44"/>
    </location>
</feature>
<evidence type="ECO:0000256" key="2">
    <source>
        <dbReference type="ARBA" id="ARBA00007613"/>
    </source>
</evidence>
<dbReference type="NCBIfam" id="TIGR01845">
    <property type="entry name" value="outer_NodT"/>
    <property type="match status" value="1"/>
</dbReference>
<keyword evidence="6 9" id="KW-0564">Palmitate</keyword>